<dbReference type="PANTHER" id="PTHR31236">
    <property type="entry name" value="BURP DOMAIN PROTEIN USPL1-LIKE"/>
    <property type="match status" value="1"/>
</dbReference>
<evidence type="ECO:0000313" key="4">
    <source>
        <dbReference type="Proteomes" id="UP000507222"/>
    </source>
</evidence>
<evidence type="ECO:0000259" key="2">
    <source>
        <dbReference type="PROSITE" id="PS51277"/>
    </source>
</evidence>
<protein>
    <recommendedName>
        <fullName evidence="2">BURP domain-containing protein</fullName>
    </recommendedName>
</protein>
<dbReference type="AlphaFoldDB" id="A0A6J5VQV7"/>
<feature type="region of interest" description="Disordered" evidence="1">
    <location>
        <begin position="364"/>
        <end position="400"/>
    </location>
</feature>
<dbReference type="InterPro" id="IPR004873">
    <property type="entry name" value="BURP_dom"/>
</dbReference>
<name>A0A6J5VQV7_PRUAR</name>
<dbReference type="EMBL" id="CAEKDK010000008">
    <property type="protein sequence ID" value="CAB4290204.1"/>
    <property type="molecule type" value="Genomic_DNA"/>
</dbReference>
<gene>
    <name evidence="3" type="ORF">CURHAP_LOCUS50115</name>
</gene>
<dbReference type="PROSITE" id="PS51277">
    <property type="entry name" value="BURP"/>
    <property type="match status" value="1"/>
</dbReference>
<dbReference type="SMART" id="SM01045">
    <property type="entry name" value="BURP"/>
    <property type="match status" value="1"/>
</dbReference>
<reference evidence="3 4" key="1">
    <citation type="submission" date="2020-05" db="EMBL/GenBank/DDBJ databases">
        <authorList>
            <person name="Campoy J."/>
            <person name="Schneeberger K."/>
            <person name="Spophaly S."/>
        </authorList>
    </citation>
    <scope>NUCLEOTIDE SEQUENCE [LARGE SCALE GENOMIC DNA]</scope>
    <source>
        <strain evidence="3">PruArmRojPasFocal</strain>
    </source>
</reference>
<feature type="compositionally biased region" description="Polar residues" evidence="1">
    <location>
        <begin position="371"/>
        <end position="381"/>
    </location>
</feature>
<evidence type="ECO:0000256" key="1">
    <source>
        <dbReference type="SAM" id="MobiDB-lite"/>
    </source>
</evidence>
<dbReference type="InterPro" id="IPR044816">
    <property type="entry name" value="BURP"/>
</dbReference>
<dbReference type="Proteomes" id="UP000507222">
    <property type="component" value="Unassembled WGS sequence"/>
</dbReference>
<dbReference type="PANTHER" id="PTHR31236:SF59">
    <property type="entry name" value="BURP DOMAIN PROTEIN"/>
    <property type="match status" value="1"/>
</dbReference>
<sequence>MRWNEKWEWSNCGHANGARDVQQYKTAYGATKNMKEAEDSSYGPYITQYNSGHNSKEAEVPYITSYGTKEGRKEVETPYITQYNSGHNSKEAEVPYITSYGTKEGRNEAETPYITQYNSWHNSKEAEVPYITSYGTKEGRKEAETPYITQYNSGHNSKEGEVPYITSYGTKEGKKETETPYIAQYNSGHNSKEAEVSYITNYGTKEDTKEAETPYIMSYGTKTGTKEVETPYVMSYGTKEVEVPYITGYIFPQAKKESKEVETPYITGYISAQGKKESKEVETPYITGYISAQGKKESKEVETPYITGYISAQGKKESKEVETPYITGYISAQGKKESKEVETPYITGYISAQAAKEKAITKCKHHKHVNRPSSDTKNSQEPPLKGHEHHHMHTHSSSPMDHTEAFKVGFFTFDDLYKGKIMPLNFPKQEHSRFLPKEVADSIPFSMPQLPHLLQLFSIPQGSRDAKHMAYALEQCEMKPITGETKFCATSLESMTEFVTKIIGSGVSFNILSTTHPTTSTAITQSYTILEEPKEVLASKMVFCHPMAYPYAVFFCHNFEKDTKFFKVSLEGENEDKVEAMAVCHMDTSDWDPNHSLFGLLGIKAGASSPVCHFFPENHLVWIPSPTKATM</sequence>
<feature type="domain" description="BURP" evidence="2">
    <location>
        <begin position="410"/>
        <end position="625"/>
    </location>
</feature>
<organism evidence="3 4">
    <name type="scientific">Prunus armeniaca</name>
    <name type="common">Apricot</name>
    <name type="synonym">Armeniaca vulgaris</name>
    <dbReference type="NCBI Taxonomy" id="36596"/>
    <lineage>
        <taxon>Eukaryota</taxon>
        <taxon>Viridiplantae</taxon>
        <taxon>Streptophyta</taxon>
        <taxon>Embryophyta</taxon>
        <taxon>Tracheophyta</taxon>
        <taxon>Spermatophyta</taxon>
        <taxon>Magnoliopsida</taxon>
        <taxon>eudicotyledons</taxon>
        <taxon>Gunneridae</taxon>
        <taxon>Pentapetalae</taxon>
        <taxon>rosids</taxon>
        <taxon>fabids</taxon>
        <taxon>Rosales</taxon>
        <taxon>Rosaceae</taxon>
        <taxon>Amygdaloideae</taxon>
        <taxon>Amygdaleae</taxon>
        <taxon>Prunus</taxon>
    </lineage>
</organism>
<dbReference type="Pfam" id="PF03181">
    <property type="entry name" value="BURP"/>
    <property type="match status" value="1"/>
</dbReference>
<proteinExistence type="predicted"/>
<evidence type="ECO:0000313" key="3">
    <source>
        <dbReference type="EMBL" id="CAB4290204.1"/>
    </source>
</evidence>
<accession>A0A6J5VQV7</accession>